<organism evidence="1 2">
    <name type="scientific">Fasciola gigantica</name>
    <name type="common">Giant liver fluke</name>
    <dbReference type="NCBI Taxonomy" id="46835"/>
    <lineage>
        <taxon>Eukaryota</taxon>
        <taxon>Metazoa</taxon>
        <taxon>Spiralia</taxon>
        <taxon>Lophotrochozoa</taxon>
        <taxon>Platyhelminthes</taxon>
        <taxon>Trematoda</taxon>
        <taxon>Digenea</taxon>
        <taxon>Plagiorchiida</taxon>
        <taxon>Echinostomata</taxon>
        <taxon>Echinostomatoidea</taxon>
        <taxon>Fasciolidae</taxon>
        <taxon>Fasciola</taxon>
    </lineage>
</organism>
<evidence type="ECO:0000313" key="2">
    <source>
        <dbReference type="Proteomes" id="UP000316759"/>
    </source>
</evidence>
<proteinExistence type="predicted"/>
<evidence type="ECO:0000313" key="1">
    <source>
        <dbReference type="EMBL" id="TPP63652.1"/>
    </source>
</evidence>
<protein>
    <submittedName>
        <fullName evidence="1">Uncharacterized protein</fullName>
    </submittedName>
</protein>
<sequence length="88" mass="10141">MRLTIDDNNEDACVISKSWLSLDHKSAHVLTSPETNFTGWYKIMCLTVYAELRLVRVITYTAYLRLGMGTVQHQYLKSMLPFQQIGTI</sequence>
<dbReference type="AlphaFoldDB" id="A0A504YNP6"/>
<reference evidence="1 2" key="1">
    <citation type="submission" date="2019-04" db="EMBL/GenBank/DDBJ databases">
        <title>Annotation for the trematode Fasciola gigantica.</title>
        <authorList>
            <person name="Choi Y.-J."/>
        </authorList>
    </citation>
    <scope>NUCLEOTIDE SEQUENCE [LARGE SCALE GENOMIC DNA]</scope>
    <source>
        <strain evidence="1">Uganda_cow_1</strain>
    </source>
</reference>
<comment type="caution">
    <text evidence="1">The sequence shown here is derived from an EMBL/GenBank/DDBJ whole genome shotgun (WGS) entry which is preliminary data.</text>
</comment>
<name>A0A504YNP6_FASGI</name>
<gene>
    <name evidence="1" type="ORF">FGIG_11828</name>
</gene>
<keyword evidence="2" id="KW-1185">Reference proteome</keyword>
<dbReference type="EMBL" id="SUNJ01005401">
    <property type="protein sequence ID" value="TPP63652.1"/>
    <property type="molecule type" value="Genomic_DNA"/>
</dbReference>
<dbReference type="Proteomes" id="UP000316759">
    <property type="component" value="Unassembled WGS sequence"/>
</dbReference>
<accession>A0A504YNP6</accession>